<organism evidence="1 2">
    <name type="scientific">Morganella morganii subsp. morganii KT</name>
    <dbReference type="NCBI Taxonomy" id="1124991"/>
    <lineage>
        <taxon>Bacteria</taxon>
        <taxon>Pseudomonadati</taxon>
        <taxon>Pseudomonadota</taxon>
        <taxon>Gammaproteobacteria</taxon>
        <taxon>Enterobacterales</taxon>
        <taxon>Morganellaceae</taxon>
        <taxon>Morganella</taxon>
    </lineage>
</organism>
<keyword evidence="2" id="KW-1185">Reference proteome</keyword>
<sequence length="69" mass="7974">MNAYAAQDAQEERRLEHAAWQDAVDTEVQQITSDVFFGVEQSILDKFSDDAQDALFNSLCKQIKRRFFS</sequence>
<dbReference type="EMBL" id="CP004345">
    <property type="protein sequence ID" value="AGG31983.1"/>
    <property type="molecule type" value="Genomic_DNA"/>
</dbReference>
<dbReference type="HOGENOM" id="CLU_2771375_0_0_6"/>
<protein>
    <submittedName>
        <fullName evidence="1">Uncharacterized protein</fullName>
    </submittedName>
</protein>
<dbReference type="RefSeq" id="WP_004904137.1">
    <property type="nucleotide sequence ID" value="NC_020418.1"/>
</dbReference>
<dbReference type="KEGG" id="mmk:MU9_2938"/>
<dbReference type="Proteomes" id="UP000011834">
    <property type="component" value="Chromosome"/>
</dbReference>
<proteinExistence type="predicted"/>
<gene>
    <name evidence="1" type="ORF">MU9_2938</name>
</gene>
<evidence type="ECO:0000313" key="1">
    <source>
        <dbReference type="EMBL" id="AGG31983.1"/>
    </source>
</evidence>
<evidence type="ECO:0000313" key="2">
    <source>
        <dbReference type="Proteomes" id="UP000011834"/>
    </source>
</evidence>
<accession>J7TW25</accession>
<name>J7TW25_MORMO</name>
<dbReference type="AlphaFoldDB" id="J7TW25"/>
<reference evidence="1 2" key="1">
    <citation type="journal article" date="2012" name="BMC Genomics">
        <title>Whole-genome sequencing and identification of Morganella morganii KT pathogenicity-related genes.</title>
        <authorList>
            <person name="Chen Y.T."/>
            <person name="Peng H.L."/>
            <person name="Shia W.C."/>
            <person name="Hsu F.R."/>
            <person name="Ken C.F."/>
            <person name="Tsao Y.M."/>
            <person name="Chen C.H."/>
            <person name="Liu C.E."/>
            <person name="Hsieh M.F."/>
            <person name="Chen H.C."/>
            <person name="Tang C.Y."/>
            <person name="Ku T.H."/>
        </authorList>
    </citation>
    <scope>NUCLEOTIDE SEQUENCE [LARGE SCALE GENOMIC DNA]</scope>
    <source>
        <strain evidence="1 2">KT</strain>
    </source>
</reference>